<evidence type="ECO:0000313" key="2">
    <source>
        <dbReference type="EMBL" id="SQC93851.1"/>
    </source>
</evidence>
<evidence type="ECO:0000313" key="4">
    <source>
        <dbReference type="Proteomes" id="UP000251197"/>
    </source>
</evidence>
<sequence>MESSPGNVREPVDSRGISQNLVVHFNLYRDYFNKLLNKDFNSTNTFFTVEDKEKIKEAYEKAHHIREYEINLYWSRLNYL</sequence>
<gene>
    <name evidence="1" type="ORF">CO704_15200</name>
    <name evidence="2" type="ORF">NCTC12120_06966</name>
</gene>
<dbReference type="Proteomes" id="UP000217979">
    <property type="component" value="Chromosome"/>
</dbReference>
<proteinExistence type="predicted"/>
<dbReference type="RefSeq" id="WP_061277711.1">
    <property type="nucleotide sequence ID" value="NZ_CP023525.1"/>
</dbReference>
<dbReference type="EMBL" id="UAVU01000012">
    <property type="protein sequence ID" value="SQC93851.1"/>
    <property type="molecule type" value="Genomic_DNA"/>
</dbReference>
<evidence type="ECO:0000313" key="3">
    <source>
        <dbReference type="Proteomes" id="UP000217979"/>
    </source>
</evidence>
<evidence type="ECO:0000313" key="1">
    <source>
        <dbReference type="EMBL" id="ATF93360.1"/>
    </source>
</evidence>
<reference evidence="1 3" key="1">
    <citation type="submission" date="2017-09" db="EMBL/GenBank/DDBJ databases">
        <title>FDA dAtabase for Regulatory Grade micrObial Sequences (FDA-ARGOS): Supporting development and validation of Infectious Disease Dx tests.</title>
        <authorList>
            <person name="Minogue T."/>
            <person name="Wolcott M."/>
            <person name="Wasieloski L."/>
            <person name="Aguilar W."/>
            <person name="Moore D."/>
            <person name="Tallon L."/>
            <person name="Sadzewicz L."/>
            <person name="Ott S."/>
            <person name="Zhao X."/>
            <person name="Nagaraj S."/>
            <person name="Vavikolanu K."/>
            <person name="Aluvathingal J."/>
            <person name="Nadendla S."/>
            <person name="Sichtig H."/>
        </authorList>
    </citation>
    <scope>NUCLEOTIDE SEQUENCE [LARGE SCALE GENOMIC DNA]</scope>
    <source>
        <strain evidence="1 3">FDAARGOS_392</strain>
    </source>
</reference>
<dbReference type="AlphaFoldDB" id="A0A291DZV8"/>
<dbReference type="Proteomes" id="UP000251197">
    <property type="component" value="Unassembled WGS sequence"/>
</dbReference>
<name>A0A291DZV8_9ENTR</name>
<reference evidence="2 4" key="2">
    <citation type="submission" date="2018-06" db="EMBL/GenBank/DDBJ databases">
        <authorList>
            <consortium name="Pathogen Informatics"/>
            <person name="Doyle S."/>
        </authorList>
    </citation>
    <scope>NUCLEOTIDE SEQUENCE [LARGE SCALE GENOMIC DNA]</scope>
    <source>
        <strain evidence="2 4">NCTC12120</strain>
    </source>
</reference>
<accession>A0A291DZV8</accession>
<organism evidence="1 3">
    <name type="scientific">Cedecea neteri</name>
    <dbReference type="NCBI Taxonomy" id="158822"/>
    <lineage>
        <taxon>Bacteria</taxon>
        <taxon>Pseudomonadati</taxon>
        <taxon>Pseudomonadota</taxon>
        <taxon>Gammaproteobacteria</taxon>
        <taxon>Enterobacterales</taxon>
        <taxon>Enterobacteriaceae</taxon>
        <taxon>Cedecea</taxon>
    </lineage>
</organism>
<protein>
    <submittedName>
        <fullName evidence="1">Uncharacterized protein</fullName>
    </submittedName>
</protein>
<dbReference type="EMBL" id="CP023525">
    <property type="protein sequence ID" value="ATF93360.1"/>
    <property type="molecule type" value="Genomic_DNA"/>
</dbReference>